<proteinExistence type="predicted"/>
<evidence type="ECO:0000313" key="2">
    <source>
        <dbReference type="EMBL" id="TFK80225.1"/>
    </source>
</evidence>
<sequence>MPLPPSLILLHEDSDDYSLECTEPVTLDAFNATDFINEYGRKLNKEQLDEEFPYTI</sequence>
<protein>
    <recommendedName>
        <fullName evidence="1">Tse2 ADP-ribosyltransferase toxin domain-containing protein</fullName>
    </recommendedName>
</protein>
<dbReference type="InParanoid" id="A0A5C3NSB6"/>
<dbReference type="EMBL" id="ML211820">
    <property type="protein sequence ID" value="TFK80225.1"/>
    <property type="molecule type" value="Genomic_DNA"/>
</dbReference>
<dbReference type="Pfam" id="PF18648">
    <property type="entry name" value="ADPRTs_Tse2"/>
    <property type="match status" value="1"/>
</dbReference>
<reference evidence="2 3" key="1">
    <citation type="journal article" date="2019" name="Nat. Ecol. Evol.">
        <title>Megaphylogeny resolves global patterns of mushroom evolution.</title>
        <authorList>
            <person name="Varga T."/>
            <person name="Krizsan K."/>
            <person name="Foldi C."/>
            <person name="Dima B."/>
            <person name="Sanchez-Garcia M."/>
            <person name="Sanchez-Ramirez S."/>
            <person name="Szollosi G.J."/>
            <person name="Szarkandi J.G."/>
            <person name="Papp V."/>
            <person name="Albert L."/>
            <person name="Andreopoulos W."/>
            <person name="Angelini C."/>
            <person name="Antonin V."/>
            <person name="Barry K.W."/>
            <person name="Bougher N.L."/>
            <person name="Buchanan P."/>
            <person name="Buyck B."/>
            <person name="Bense V."/>
            <person name="Catcheside P."/>
            <person name="Chovatia M."/>
            <person name="Cooper J."/>
            <person name="Damon W."/>
            <person name="Desjardin D."/>
            <person name="Finy P."/>
            <person name="Geml J."/>
            <person name="Haridas S."/>
            <person name="Hughes K."/>
            <person name="Justo A."/>
            <person name="Karasinski D."/>
            <person name="Kautmanova I."/>
            <person name="Kiss B."/>
            <person name="Kocsube S."/>
            <person name="Kotiranta H."/>
            <person name="LaButti K.M."/>
            <person name="Lechner B.E."/>
            <person name="Liimatainen K."/>
            <person name="Lipzen A."/>
            <person name="Lukacs Z."/>
            <person name="Mihaltcheva S."/>
            <person name="Morgado L.N."/>
            <person name="Niskanen T."/>
            <person name="Noordeloos M.E."/>
            <person name="Ohm R.A."/>
            <person name="Ortiz-Santana B."/>
            <person name="Ovrebo C."/>
            <person name="Racz N."/>
            <person name="Riley R."/>
            <person name="Savchenko A."/>
            <person name="Shiryaev A."/>
            <person name="Soop K."/>
            <person name="Spirin V."/>
            <person name="Szebenyi C."/>
            <person name="Tomsovsky M."/>
            <person name="Tulloss R.E."/>
            <person name="Uehling J."/>
            <person name="Grigoriev I.V."/>
            <person name="Vagvolgyi C."/>
            <person name="Papp T."/>
            <person name="Martin F.M."/>
            <person name="Miettinen O."/>
            <person name="Hibbett D.S."/>
            <person name="Nagy L.G."/>
        </authorList>
    </citation>
    <scope>NUCLEOTIDE SEQUENCE [LARGE SCALE GENOMIC DNA]</scope>
    <source>
        <strain evidence="2 3">HHB13444</strain>
    </source>
</reference>
<dbReference type="InterPro" id="IPR041018">
    <property type="entry name" value="ADPRTs_Tse2"/>
</dbReference>
<accession>A0A5C3NSB6</accession>
<name>A0A5C3NSB6_9APHY</name>
<evidence type="ECO:0000259" key="1">
    <source>
        <dbReference type="Pfam" id="PF18648"/>
    </source>
</evidence>
<organism evidence="2 3">
    <name type="scientific">Polyporus arcularius HHB13444</name>
    <dbReference type="NCBI Taxonomy" id="1314778"/>
    <lineage>
        <taxon>Eukaryota</taxon>
        <taxon>Fungi</taxon>
        <taxon>Dikarya</taxon>
        <taxon>Basidiomycota</taxon>
        <taxon>Agaricomycotina</taxon>
        <taxon>Agaricomycetes</taxon>
        <taxon>Polyporales</taxon>
        <taxon>Polyporaceae</taxon>
        <taxon>Polyporus</taxon>
    </lineage>
</organism>
<dbReference type="Proteomes" id="UP000308197">
    <property type="component" value="Unassembled WGS sequence"/>
</dbReference>
<keyword evidence="3" id="KW-1185">Reference proteome</keyword>
<evidence type="ECO:0000313" key="3">
    <source>
        <dbReference type="Proteomes" id="UP000308197"/>
    </source>
</evidence>
<dbReference type="AlphaFoldDB" id="A0A5C3NSB6"/>
<gene>
    <name evidence="2" type="ORF">K466DRAFT_605520</name>
</gene>
<feature type="domain" description="Tse2 ADP-ribosyltransferase toxin" evidence="1">
    <location>
        <begin position="2"/>
        <end position="47"/>
    </location>
</feature>